<dbReference type="KEGG" id="rue:DT065_15625"/>
<dbReference type="Pfam" id="PF00248">
    <property type="entry name" value="Aldo_ket_red"/>
    <property type="match status" value="1"/>
</dbReference>
<protein>
    <submittedName>
        <fullName evidence="2">Aldo/keto reductase</fullName>
    </submittedName>
</protein>
<dbReference type="EMBL" id="CP031092">
    <property type="protein sequence ID" value="AXF57290.1"/>
    <property type="molecule type" value="Genomic_DNA"/>
</dbReference>
<dbReference type="Proteomes" id="UP000252100">
    <property type="component" value="Chromosome"/>
</dbReference>
<dbReference type="Gene3D" id="3.20.20.100">
    <property type="entry name" value="NADP-dependent oxidoreductase domain"/>
    <property type="match status" value="1"/>
</dbReference>
<dbReference type="AlphaFoldDB" id="A0A345C259"/>
<gene>
    <name evidence="2" type="ORF">DT065_15625</name>
</gene>
<dbReference type="InterPro" id="IPR036812">
    <property type="entry name" value="NAD(P)_OxRdtase_dom_sf"/>
</dbReference>
<dbReference type="SUPFAM" id="SSF51430">
    <property type="entry name" value="NAD(P)-linked oxidoreductase"/>
    <property type="match status" value="1"/>
</dbReference>
<dbReference type="RefSeq" id="WP_114374971.1">
    <property type="nucleotide sequence ID" value="NZ_CP031092.1"/>
</dbReference>
<dbReference type="OrthoDB" id="9773828at2"/>
<proteinExistence type="predicted"/>
<dbReference type="CDD" id="cd19086">
    <property type="entry name" value="AKR_AKR11C1"/>
    <property type="match status" value="1"/>
</dbReference>
<dbReference type="InterPro" id="IPR023210">
    <property type="entry name" value="NADP_OxRdtase_dom"/>
</dbReference>
<evidence type="ECO:0000313" key="3">
    <source>
        <dbReference type="Proteomes" id="UP000252100"/>
    </source>
</evidence>
<keyword evidence="3" id="KW-1185">Reference proteome</keyword>
<reference evidence="2 3" key="1">
    <citation type="journal article" date="2018" name="J. Microbiol.">
        <title>Salicibibacter kimchii gen. nov., sp. nov., a moderately halophilic and alkalitolerant bacterium in the family Bacillaceae, isolated from kimchi.</title>
        <authorList>
            <person name="Jang J.Y."/>
            <person name="Oh Y.J."/>
            <person name="Lim S.K."/>
            <person name="Park H.K."/>
            <person name="Lee C."/>
            <person name="Kim J.Y."/>
            <person name="Lee M.A."/>
            <person name="Choi H.J."/>
        </authorList>
    </citation>
    <scope>NUCLEOTIDE SEQUENCE [LARGE SCALE GENOMIC DNA]</scope>
    <source>
        <strain evidence="2 3">NKC1-1</strain>
    </source>
</reference>
<evidence type="ECO:0000259" key="1">
    <source>
        <dbReference type="Pfam" id="PF00248"/>
    </source>
</evidence>
<feature type="domain" description="NADP-dependent oxidoreductase" evidence="1">
    <location>
        <begin position="15"/>
        <end position="290"/>
    </location>
</feature>
<name>A0A345C259_9BACI</name>
<organism evidence="2 3">
    <name type="scientific">Salicibibacter kimchii</name>
    <dbReference type="NCBI Taxonomy" id="2099786"/>
    <lineage>
        <taxon>Bacteria</taxon>
        <taxon>Bacillati</taxon>
        <taxon>Bacillota</taxon>
        <taxon>Bacilli</taxon>
        <taxon>Bacillales</taxon>
        <taxon>Bacillaceae</taxon>
        <taxon>Salicibibacter</taxon>
    </lineage>
</organism>
<sequence length="302" mass="33882">MKYRQLGKTDIQLSEIGLGTMSLPLDQKKATAIVDAALEKGVNYFDTADLYKYGEIEEMLGKIIKGRRDDFILASKGGNHWKQGKDDWFWDPSKAYIKEACKASLGRLGTDYLDVYQLHGGTIEDPIDETVEAFQELQQEGYIREWGISSIRPNVIKRYAGAGISSVMMQYSLLDRRPEEEMLDFLYEKDIGVIIRGPVAKGMLSMKAEEKVPANGYLGHTRAKIMRAAEKVQQIRGMEAAAQTAIQYVLKHPAVTSVTAGASTPQQVLENIGASELEPLTEKEYERLQNSIPAEVYEQHRV</sequence>
<dbReference type="PANTHER" id="PTHR43312">
    <property type="entry name" value="D-THREO-ALDOSE 1-DEHYDROGENASE"/>
    <property type="match status" value="1"/>
</dbReference>
<accession>A0A345C259</accession>
<dbReference type="PANTHER" id="PTHR43312:SF1">
    <property type="entry name" value="NADP-DEPENDENT OXIDOREDUCTASE DOMAIN-CONTAINING PROTEIN"/>
    <property type="match status" value="1"/>
</dbReference>
<evidence type="ECO:0000313" key="2">
    <source>
        <dbReference type="EMBL" id="AXF57290.1"/>
    </source>
</evidence>
<dbReference type="InterPro" id="IPR053135">
    <property type="entry name" value="AKR2_Oxidoreductase"/>
</dbReference>